<protein>
    <submittedName>
        <fullName evidence="2">Uncharacterized protein</fullName>
    </submittedName>
</protein>
<name>A0A1N6GVX7_9RHOB</name>
<feature type="region of interest" description="Disordered" evidence="1">
    <location>
        <begin position="158"/>
        <end position="179"/>
    </location>
</feature>
<evidence type="ECO:0000313" key="3">
    <source>
        <dbReference type="Proteomes" id="UP000184932"/>
    </source>
</evidence>
<sequence>MAIKVPKGAGSKLGRTETVSIRLDPRLNYLCELAARSQRRTKSSFIEATLAEHIQTQVINKWRNSDFDEPNTFGERADVLWHVRESQRLVSLGIVAPELLTFEEQHIWALIEENGHFWRGRWRGNDWDFSISLDAIVRERVDEHWEDLVAVAMGEKKQDVLPDVGEPPPSRDIDDEIPF</sequence>
<reference evidence="3" key="1">
    <citation type="submission" date="2016-11" db="EMBL/GenBank/DDBJ databases">
        <authorList>
            <person name="Varghese N."/>
            <person name="Submissions S."/>
        </authorList>
    </citation>
    <scope>NUCLEOTIDE SEQUENCE [LARGE SCALE GENOMIC DNA]</scope>
    <source>
        <strain evidence="3">DSM 29440</strain>
    </source>
</reference>
<dbReference type="AlphaFoldDB" id="A0A1N6GVX7"/>
<dbReference type="STRING" id="1217970.SAMN05444002_2831"/>
<evidence type="ECO:0000313" key="2">
    <source>
        <dbReference type="EMBL" id="SIO11676.1"/>
    </source>
</evidence>
<organism evidence="2 3">
    <name type="scientific">Vannielia litorea</name>
    <dbReference type="NCBI Taxonomy" id="1217970"/>
    <lineage>
        <taxon>Bacteria</taxon>
        <taxon>Pseudomonadati</taxon>
        <taxon>Pseudomonadota</taxon>
        <taxon>Alphaproteobacteria</taxon>
        <taxon>Rhodobacterales</taxon>
        <taxon>Paracoccaceae</taxon>
        <taxon>Vannielia</taxon>
    </lineage>
</organism>
<dbReference type="OrthoDB" id="5517118at2"/>
<dbReference type="EMBL" id="FSRL01000001">
    <property type="protein sequence ID" value="SIO11676.1"/>
    <property type="molecule type" value="Genomic_DNA"/>
</dbReference>
<dbReference type="RefSeq" id="WP_139301285.1">
    <property type="nucleotide sequence ID" value="NZ_FSRL01000001.1"/>
</dbReference>
<keyword evidence="3" id="KW-1185">Reference proteome</keyword>
<proteinExistence type="predicted"/>
<evidence type="ECO:0000256" key="1">
    <source>
        <dbReference type="SAM" id="MobiDB-lite"/>
    </source>
</evidence>
<gene>
    <name evidence="2" type="ORF">SAMN05444002_2831</name>
</gene>
<accession>A0A1N6GVX7</accession>
<dbReference type="Proteomes" id="UP000184932">
    <property type="component" value="Unassembled WGS sequence"/>
</dbReference>